<dbReference type="Proteomes" id="UP000041254">
    <property type="component" value="Unassembled WGS sequence"/>
</dbReference>
<feature type="chain" id="PRO_5005188476" description="Plastid lipid-associated protein/fibrillin conserved domain-containing protein" evidence="3">
    <location>
        <begin position="17"/>
        <end position="298"/>
    </location>
</feature>
<evidence type="ECO:0000256" key="3">
    <source>
        <dbReference type="SAM" id="SignalP"/>
    </source>
</evidence>
<dbReference type="GO" id="GO:0009536">
    <property type="term" value="C:plastid"/>
    <property type="evidence" value="ECO:0007669"/>
    <property type="project" value="UniProtKB-SubCell"/>
</dbReference>
<dbReference type="OrthoDB" id="348976at2759"/>
<keyword evidence="6" id="KW-1185">Reference proteome</keyword>
<sequence length="298" mass="33187">MVLSVLLSGCLALAIAAESLPRSSNHAFVPSSIGQLTQRSRGRSRLQPLHLTQTLFPWLEATKTPVLDRRRNSREKSRLMELLGEDAGDGDAADESGKQREIEDLVDQLVAGYVFEPDAALDDLCGVWKLLYTYAPGSADVQFASLDSWRRYFFEKAPSPLQALATNNPKNTYQVLDLKEANKFSNLVDFSEGSGLIQGILCIEAEYLGLEDSRLNFIFDNGFIALKPSSDDSPSRRLPYPVPFKLLGDKAKGYLDVLYVDDTLRVAKGNRGTIFVFRHEGNEAVQRLRDKGRLDDVL</sequence>
<protein>
    <recommendedName>
        <fullName evidence="4">Plastid lipid-associated protein/fibrillin conserved domain-containing protein</fullName>
    </recommendedName>
</protein>
<evidence type="ECO:0000313" key="6">
    <source>
        <dbReference type="Proteomes" id="UP000041254"/>
    </source>
</evidence>
<dbReference type="PANTHER" id="PTHR31906">
    <property type="entry name" value="PLASTID-LIPID-ASSOCIATED PROTEIN 4, CHLOROPLASTIC-RELATED"/>
    <property type="match status" value="1"/>
</dbReference>
<organism evidence="5 6">
    <name type="scientific">Vitrella brassicaformis (strain CCMP3155)</name>
    <dbReference type="NCBI Taxonomy" id="1169540"/>
    <lineage>
        <taxon>Eukaryota</taxon>
        <taxon>Sar</taxon>
        <taxon>Alveolata</taxon>
        <taxon>Colpodellida</taxon>
        <taxon>Vitrellaceae</taxon>
        <taxon>Vitrella</taxon>
    </lineage>
</organism>
<reference evidence="5 6" key="1">
    <citation type="submission" date="2014-11" db="EMBL/GenBank/DDBJ databases">
        <authorList>
            <person name="Zhu J."/>
            <person name="Qi W."/>
            <person name="Song R."/>
        </authorList>
    </citation>
    <scope>NUCLEOTIDE SEQUENCE [LARGE SCALE GENOMIC DNA]</scope>
</reference>
<dbReference type="AlphaFoldDB" id="A0A0G4F1Q0"/>
<dbReference type="VEuPathDB" id="CryptoDB:Vbra_14275"/>
<evidence type="ECO:0000256" key="2">
    <source>
        <dbReference type="ARBA" id="ARBA00022640"/>
    </source>
</evidence>
<dbReference type="STRING" id="1169540.A0A0G4F1Q0"/>
<gene>
    <name evidence="5" type="ORF">Vbra_14275</name>
</gene>
<dbReference type="InterPro" id="IPR039633">
    <property type="entry name" value="PAP"/>
</dbReference>
<evidence type="ECO:0000256" key="1">
    <source>
        <dbReference type="ARBA" id="ARBA00004474"/>
    </source>
</evidence>
<keyword evidence="3" id="KW-0732">Signal</keyword>
<proteinExistence type="predicted"/>
<feature type="signal peptide" evidence="3">
    <location>
        <begin position="1"/>
        <end position="16"/>
    </location>
</feature>
<dbReference type="Pfam" id="PF04755">
    <property type="entry name" value="PAP_fibrillin"/>
    <property type="match status" value="1"/>
</dbReference>
<evidence type="ECO:0000313" key="5">
    <source>
        <dbReference type="EMBL" id="CEM05655.1"/>
    </source>
</evidence>
<feature type="domain" description="Plastid lipid-associated protein/fibrillin conserved" evidence="4">
    <location>
        <begin position="76"/>
        <end position="277"/>
    </location>
</feature>
<dbReference type="EMBL" id="CDMY01000362">
    <property type="protein sequence ID" value="CEM05655.1"/>
    <property type="molecule type" value="Genomic_DNA"/>
</dbReference>
<evidence type="ECO:0000259" key="4">
    <source>
        <dbReference type="Pfam" id="PF04755"/>
    </source>
</evidence>
<accession>A0A0G4F1Q0</accession>
<dbReference type="InterPro" id="IPR006843">
    <property type="entry name" value="PAP/fibrillin_dom"/>
</dbReference>
<dbReference type="InParanoid" id="A0A0G4F1Q0"/>
<comment type="subcellular location">
    <subcellularLocation>
        <location evidence="1">Plastid</location>
    </subcellularLocation>
</comment>
<keyword evidence="2" id="KW-0934">Plastid</keyword>
<name>A0A0G4F1Q0_VITBC</name>